<keyword evidence="2" id="KW-1185">Reference proteome</keyword>
<evidence type="ECO:0000313" key="2">
    <source>
        <dbReference type="Proteomes" id="UP000078046"/>
    </source>
</evidence>
<reference evidence="1 2" key="1">
    <citation type="submission" date="2016-04" db="EMBL/GenBank/DDBJ databases">
        <title>The genome of Intoshia linei affirms orthonectids as highly simplified spiralians.</title>
        <authorList>
            <person name="Mikhailov K.V."/>
            <person name="Slusarev G.S."/>
            <person name="Nikitin M.A."/>
            <person name="Logacheva M.D."/>
            <person name="Penin A."/>
            <person name="Aleoshin V."/>
            <person name="Panchin Y.V."/>
        </authorList>
    </citation>
    <scope>NUCLEOTIDE SEQUENCE [LARGE SCALE GENOMIC DNA]</scope>
    <source>
        <strain evidence="1">Intl2013</strain>
        <tissue evidence="1">Whole animal</tissue>
    </source>
</reference>
<dbReference type="EMBL" id="LWCA01001230">
    <property type="protein sequence ID" value="OAF65586.1"/>
    <property type="molecule type" value="Genomic_DNA"/>
</dbReference>
<protein>
    <submittedName>
        <fullName evidence="1">Uncharacterized protein</fullName>
    </submittedName>
</protein>
<accession>A0A177AUC2</accession>
<proteinExistence type="predicted"/>
<name>A0A177AUC2_9BILA</name>
<organism evidence="1 2">
    <name type="scientific">Intoshia linei</name>
    <dbReference type="NCBI Taxonomy" id="1819745"/>
    <lineage>
        <taxon>Eukaryota</taxon>
        <taxon>Metazoa</taxon>
        <taxon>Spiralia</taxon>
        <taxon>Lophotrochozoa</taxon>
        <taxon>Mesozoa</taxon>
        <taxon>Orthonectida</taxon>
        <taxon>Rhopaluridae</taxon>
        <taxon>Intoshia</taxon>
    </lineage>
</organism>
<comment type="caution">
    <text evidence="1">The sequence shown here is derived from an EMBL/GenBank/DDBJ whole genome shotgun (WGS) entry which is preliminary data.</text>
</comment>
<dbReference type="Proteomes" id="UP000078046">
    <property type="component" value="Unassembled WGS sequence"/>
</dbReference>
<gene>
    <name evidence="1" type="ORF">A3Q56_06703</name>
</gene>
<dbReference type="AlphaFoldDB" id="A0A177AUC2"/>
<sequence>MRYLNQNSPTGAMWPKRATGKMKGLHKKIGWSQKFLYTYIFKDNIHKYSPIVEFFYKIFDKKRHLLGLKIFISDKSLIKLKPLNIDKYDEKEIWELKIKLIKNKKDYKDIIYIIINCQHYISHDHGDT</sequence>
<evidence type="ECO:0000313" key="1">
    <source>
        <dbReference type="EMBL" id="OAF65586.1"/>
    </source>
</evidence>